<dbReference type="Gene3D" id="2.60.120.620">
    <property type="entry name" value="q2cbj1_9rhob like domain"/>
    <property type="match status" value="1"/>
</dbReference>
<evidence type="ECO:0000256" key="1">
    <source>
        <dbReference type="SAM" id="MobiDB-lite"/>
    </source>
</evidence>
<proteinExistence type="predicted"/>
<dbReference type="OrthoDB" id="45168at2759"/>
<dbReference type="InterPro" id="IPR008775">
    <property type="entry name" value="Phytyl_CoA_dOase-like"/>
</dbReference>
<reference evidence="2 3" key="1">
    <citation type="submission" date="2016-09" db="EMBL/GenBank/DDBJ databases">
        <title>Extensive genetic diversity and differential bi-allelic expression allows diatom success in the polar Southern Ocean.</title>
        <authorList>
            <consortium name="DOE Joint Genome Institute"/>
            <person name="Mock T."/>
            <person name="Otillar R.P."/>
            <person name="Strauss J."/>
            <person name="Dupont C."/>
            <person name="Frickenhaus S."/>
            <person name="Maumus F."/>
            <person name="Mcmullan M."/>
            <person name="Sanges R."/>
            <person name="Schmutz J."/>
            <person name="Toseland A."/>
            <person name="Valas R."/>
            <person name="Veluchamy A."/>
            <person name="Ward B.J."/>
            <person name="Allen A."/>
            <person name="Barry K."/>
            <person name="Falciatore A."/>
            <person name="Ferrante M."/>
            <person name="Fortunato A.E."/>
            <person name="Gloeckner G."/>
            <person name="Gruber A."/>
            <person name="Hipkin R."/>
            <person name="Janech M."/>
            <person name="Kroth P."/>
            <person name="Leese F."/>
            <person name="Lindquist E."/>
            <person name="Lyon B.R."/>
            <person name="Martin J."/>
            <person name="Mayer C."/>
            <person name="Parker M."/>
            <person name="Quesneville H."/>
            <person name="Raymond J."/>
            <person name="Uhlig C."/>
            <person name="Valentin K.U."/>
            <person name="Worden A.Z."/>
            <person name="Armbrust E.V."/>
            <person name="Bowler C."/>
            <person name="Green B."/>
            <person name="Moulton V."/>
            <person name="Van Oosterhout C."/>
            <person name="Grigoriev I."/>
        </authorList>
    </citation>
    <scope>NUCLEOTIDE SEQUENCE [LARGE SCALE GENOMIC DNA]</scope>
    <source>
        <strain evidence="2 3">CCMP1102</strain>
    </source>
</reference>
<accession>A0A1E7FC09</accession>
<protein>
    <recommendedName>
        <fullName evidence="4">Phytanoyl-CoA dioxygenase</fullName>
    </recommendedName>
</protein>
<dbReference type="Pfam" id="PF05721">
    <property type="entry name" value="PhyH"/>
    <property type="match status" value="1"/>
</dbReference>
<dbReference type="SUPFAM" id="SSF51197">
    <property type="entry name" value="Clavaminate synthase-like"/>
    <property type="match status" value="1"/>
</dbReference>
<gene>
    <name evidence="2" type="ORF">FRACYDRAFT_240027</name>
</gene>
<keyword evidence="3" id="KW-1185">Reference proteome</keyword>
<evidence type="ECO:0000313" key="3">
    <source>
        <dbReference type="Proteomes" id="UP000095751"/>
    </source>
</evidence>
<evidence type="ECO:0008006" key="4">
    <source>
        <dbReference type="Google" id="ProtNLM"/>
    </source>
</evidence>
<dbReference type="AlphaFoldDB" id="A0A1E7FC09"/>
<evidence type="ECO:0000313" key="2">
    <source>
        <dbReference type="EMBL" id="OEU15343.1"/>
    </source>
</evidence>
<dbReference type="Proteomes" id="UP000095751">
    <property type="component" value="Unassembled WGS sequence"/>
</dbReference>
<name>A0A1E7FC09_9STRA</name>
<sequence>MDETLESTCHQKEVFDLASLLANPRRRIDPVTWKEICPGLSLTSAVHKKDVQNGKIEVTPNTQIKVKRRQEKLTHDGYALVDDSLDVKLIREGIEALYHRKLPATFILMFDETWKLALESKRILEKSSHKKNIFNYDLLAWYIPPGSAGFSPHRDRQPDDASTTFHSDNQPKFITQWIALSDATPANSCLYVIPKPYDPGYTTGDITEESTTTTTSINDNPLYRALSTKESFQHIRCLPRKAGQSILFTHRIIHWGSQSDDVEQSGDNSDDDTSSTISPRIAISFVCSDPDFESPLLVNHAKYFADTENSETNDSLIILPPLHIRLLLICAQLLIYYQRFDIDKSVIKDAMMEEMLNAEAGGYGEFEDDYDDIEQEDGMDQKENNSSEDEDDLVDAEEDLDLFGKRKKEITSHAETKLPFKKAKTTNTYI</sequence>
<feature type="region of interest" description="Disordered" evidence="1">
    <location>
        <begin position="376"/>
        <end position="395"/>
    </location>
</feature>
<dbReference type="InParanoid" id="A0A1E7FC09"/>
<dbReference type="EMBL" id="KV784359">
    <property type="protein sequence ID" value="OEU15343.1"/>
    <property type="molecule type" value="Genomic_DNA"/>
</dbReference>
<dbReference type="KEGG" id="fcy:FRACYDRAFT_240027"/>
<feature type="compositionally biased region" description="Acidic residues" evidence="1">
    <location>
        <begin position="386"/>
        <end position="395"/>
    </location>
</feature>
<organism evidence="2 3">
    <name type="scientific">Fragilariopsis cylindrus CCMP1102</name>
    <dbReference type="NCBI Taxonomy" id="635003"/>
    <lineage>
        <taxon>Eukaryota</taxon>
        <taxon>Sar</taxon>
        <taxon>Stramenopiles</taxon>
        <taxon>Ochrophyta</taxon>
        <taxon>Bacillariophyta</taxon>
        <taxon>Bacillariophyceae</taxon>
        <taxon>Bacillariophycidae</taxon>
        <taxon>Bacillariales</taxon>
        <taxon>Bacillariaceae</taxon>
        <taxon>Fragilariopsis</taxon>
    </lineage>
</organism>